<evidence type="ECO:0000313" key="4">
    <source>
        <dbReference type="EMBL" id="BCR91020.1"/>
    </source>
</evidence>
<comment type="subunit">
    <text evidence="1">Homodimer.</text>
</comment>
<dbReference type="Pfam" id="PF00814">
    <property type="entry name" value="TsaD"/>
    <property type="match status" value="1"/>
</dbReference>
<dbReference type="InterPro" id="IPR004843">
    <property type="entry name" value="Calcineurin-like_PHP"/>
</dbReference>
<dbReference type="SUPFAM" id="SSF53067">
    <property type="entry name" value="Actin-like ATPase domain"/>
    <property type="match status" value="1"/>
</dbReference>
<dbReference type="FunFam" id="3.30.420.40:FF:000252">
    <property type="entry name" value="tRNA N6-adenosine threonylcarbamoyltransferase, mitochondrial"/>
    <property type="match status" value="1"/>
</dbReference>
<sequence length="750" mass="83576">MALQRLRKFFSRKPEPPFHIVSDLHLEVDQQYASFEFPVCAHYLILAGDVGRLADYDAYLYFLQKQVERFGTMFLVLGNHEFYKESFESGIEKARRLEKEPCLNSQLILLHQTRYDIPDSNVIILGCTLWSRVPGRSSDDIRQKIQDFHQIKDWSIDDYNAAHDADSEWLIRELEAIQEENQRAGKDQKRSVLVVTHHAPLTQLMPSPRNENSPLLPVFATDILSDIPKLDGVKAWVFGHTHYSTEFKYRGGTYSGLQWPVRIQSLSADLYRNKGPLIHLTMLNLRVSTATFRTSLLIASKRNCFSRYRGLLTLAIETSCDDTSVAIVEKNPNNIPGAAKVHFLENVTADSREYRGIHPILALESHQENLAKLVGKALLHLPEAENKNGNTVSDISRQIVLADGSSPRRKPDFISATRGPGMRSNLSTGLDTGKALSVAWQIPFVGVHHMQAHLLTPRLVSSLNRGQTGSATTTTTETTPEFPFLSILVSGGHSILVKSKSITEHEVMASSTDIAIGESLDKAARDILPSSLLQNAKTTMYGKALEQFAFPNGASDYADYRPPMTRGEEVIKRESPWSWSITTPFANTRHLQFSFSSIASAVGKLVSLKEKTGQAMANDERIALAREAMRVCFEHLASRTIIALEALKPKTGNSNEEIKTLVVSGGVAANKFLMKVLRSILDVRGFEHVKILAPPPYLCTDNAAMIGWAGIEIFEAGWCSDLSVRALRKWTLDPRADDGGVLGPSGWRKC</sequence>
<feature type="domain" description="Gcp-like" evidence="3">
    <location>
        <begin position="410"/>
        <end position="708"/>
    </location>
</feature>
<reference evidence="4" key="1">
    <citation type="submission" date="2021-01" db="EMBL/GenBank/DDBJ databases">
        <authorList>
            <consortium name="Aspergillus chevalieri M1 genome sequencing consortium"/>
            <person name="Kazuki M."/>
            <person name="Futagami T."/>
        </authorList>
    </citation>
    <scope>NUCLEOTIDE SEQUENCE</scope>
    <source>
        <strain evidence="4">M1</strain>
    </source>
</reference>
<keyword evidence="1" id="KW-0819">tRNA processing</keyword>
<keyword evidence="1" id="KW-0479">Metal-binding</keyword>
<comment type="function">
    <text evidence="1">Required for the formation of a threonylcarbamoyl group on adenosine at position 37 (t(6)A37) in mitochondrial tRNAs that read codons beginning with adenine. Probably involved in the transfer of the threonylcarbamoyl moiety of threonylcarbamoyl-AMP (TC-AMP) to the N6 group of A37. Involved in mitochondrial genome maintenance.</text>
</comment>
<keyword evidence="1" id="KW-0496">Mitochondrion</keyword>
<dbReference type="GO" id="GO:0016787">
    <property type="term" value="F:hydrolase activity"/>
    <property type="evidence" value="ECO:0007669"/>
    <property type="project" value="InterPro"/>
</dbReference>
<dbReference type="PANTHER" id="PTHR11735:SF6">
    <property type="entry name" value="TRNA N6-ADENOSINE THREONYLCARBAMOYLTRANSFERASE, MITOCHONDRIAL"/>
    <property type="match status" value="1"/>
</dbReference>
<evidence type="ECO:0000313" key="5">
    <source>
        <dbReference type="Proteomes" id="UP000637239"/>
    </source>
</evidence>
<keyword evidence="5" id="KW-1185">Reference proteome</keyword>
<dbReference type="GO" id="GO:0072670">
    <property type="term" value="P:mitochondrial tRNA threonylcarbamoyladenosine modification"/>
    <property type="evidence" value="ECO:0007669"/>
    <property type="project" value="TreeGrafter"/>
</dbReference>
<feature type="domain" description="Calcineurin-like phosphoesterase" evidence="2">
    <location>
        <begin position="17"/>
        <end position="243"/>
    </location>
</feature>
<evidence type="ECO:0000259" key="3">
    <source>
        <dbReference type="Pfam" id="PF00814"/>
    </source>
</evidence>
<dbReference type="InterPro" id="IPR029052">
    <property type="entry name" value="Metallo-depent_PP-like"/>
</dbReference>
<dbReference type="SUPFAM" id="SSF56300">
    <property type="entry name" value="Metallo-dependent phosphatases"/>
    <property type="match status" value="1"/>
</dbReference>
<gene>
    <name evidence="4" type="ORF">ACHE_60906A</name>
</gene>
<dbReference type="Pfam" id="PF00149">
    <property type="entry name" value="Metallophos"/>
    <property type="match status" value="1"/>
</dbReference>
<dbReference type="GO" id="GO:0005739">
    <property type="term" value="C:mitochondrion"/>
    <property type="evidence" value="ECO:0007669"/>
    <property type="project" value="UniProtKB-SubCell"/>
</dbReference>
<dbReference type="FunFam" id="3.30.420.40:FF:000377">
    <property type="entry name" value="tRNA N6-adenosine threonylcarbamoyltransferase, mitochondrial"/>
    <property type="match status" value="1"/>
</dbReference>
<proteinExistence type="inferred from homology"/>
<dbReference type="AlphaFoldDB" id="A0A7R7VUG1"/>
<comment type="catalytic activity">
    <reaction evidence="1">
        <text>L-threonylcarbamoyladenylate + adenosine(37) in tRNA = N(6)-L-threonylcarbamoyladenosine(37) in tRNA + AMP + H(+)</text>
        <dbReference type="Rhea" id="RHEA:37059"/>
        <dbReference type="Rhea" id="RHEA-COMP:10162"/>
        <dbReference type="Rhea" id="RHEA-COMP:10163"/>
        <dbReference type="ChEBI" id="CHEBI:15378"/>
        <dbReference type="ChEBI" id="CHEBI:73682"/>
        <dbReference type="ChEBI" id="CHEBI:74411"/>
        <dbReference type="ChEBI" id="CHEBI:74418"/>
        <dbReference type="ChEBI" id="CHEBI:456215"/>
        <dbReference type="EC" id="2.3.1.234"/>
    </reaction>
</comment>
<accession>A0A7R7VUG1</accession>
<dbReference type="InterPro" id="IPR017860">
    <property type="entry name" value="Peptidase_M22_CS"/>
</dbReference>
<dbReference type="GeneID" id="66985378"/>
<dbReference type="Gene3D" id="3.60.21.10">
    <property type="match status" value="1"/>
</dbReference>
<comment type="cofactor">
    <cofactor evidence="1">
        <name>a divalent metal cation</name>
        <dbReference type="ChEBI" id="CHEBI:60240"/>
    </cofactor>
    <text evidence="1">Binds 1 divalent metal cation per subunit.</text>
</comment>
<name>A0A7R7VUG1_ASPCH</name>
<dbReference type="PROSITE" id="PS01016">
    <property type="entry name" value="GLYCOPROTEASE"/>
    <property type="match status" value="1"/>
</dbReference>
<dbReference type="InterPro" id="IPR043129">
    <property type="entry name" value="ATPase_NBD"/>
</dbReference>
<dbReference type="RefSeq" id="XP_043139542.1">
    <property type="nucleotide sequence ID" value="XM_043282132.1"/>
</dbReference>
<protein>
    <submittedName>
        <fullName evidence="4">Uncharacterized protein</fullName>
    </submittedName>
</protein>
<dbReference type="GO" id="GO:0061711">
    <property type="term" value="F:tRNA N(6)-L-threonylcarbamoyladenine synthase activity"/>
    <property type="evidence" value="ECO:0007669"/>
    <property type="project" value="UniProtKB-EC"/>
</dbReference>
<comment type="similarity">
    <text evidence="1">Belongs to the KAE1 / TsaD family.</text>
</comment>
<dbReference type="PANTHER" id="PTHR11735">
    <property type="entry name" value="TRNA N6-ADENOSINE THREONYLCARBAMOYLTRANSFERASE"/>
    <property type="match status" value="1"/>
</dbReference>
<dbReference type="HAMAP" id="MF_01445">
    <property type="entry name" value="TsaD"/>
    <property type="match status" value="1"/>
</dbReference>
<evidence type="ECO:0000256" key="1">
    <source>
        <dbReference type="HAMAP-Rule" id="MF_03179"/>
    </source>
</evidence>
<dbReference type="Proteomes" id="UP000637239">
    <property type="component" value="Chromosome 6"/>
</dbReference>
<reference evidence="4" key="2">
    <citation type="submission" date="2021-02" db="EMBL/GenBank/DDBJ databases">
        <title>Aspergillus chevalieri M1 genome sequence.</title>
        <authorList>
            <person name="Kadooka C."/>
            <person name="Mori K."/>
            <person name="Futagami T."/>
        </authorList>
    </citation>
    <scope>NUCLEOTIDE SEQUENCE</scope>
    <source>
        <strain evidence="4">M1</strain>
    </source>
</reference>
<evidence type="ECO:0000259" key="2">
    <source>
        <dbReference type="Pfam" id="PF00149"/>
    </source>
</evidence>
<dbReference type="EMBL" id="AP024421">
    <property type="protein sequence ID" value="BCR91020.1"/>
    <property type="molecule type" value="Genomic_DNA"/>
</dbReference>
<comment type="subcellular location">
    <subcellularLocation>
        <location evidence="1">Mitochondrion</location>
    </subcellularLocation>
</comment>
<dbReference type="InterPro" id="IPR000905">
    <property type="entry name" value="Gcp-like_dom"/>
</dbReference>
<dbReference type="GO" id="GO:0046872">
    <property type="term" value="F:metal ion binding"/>
    <property type="evidence" value="ECO:0007669"/>
    <property type="project" value="UniProtKB-KW"/>
</dbReference>
<dbReference type="KEGG" id="ache:ACHE_60906A"/>
<keyword evidence="1" id="KW-0808">Transferase</keyword>
<dbReference type="InterPro" id="IPR022450">
    <property type="entry name" value="TsaD"/>
</dbReference>
<keyword evidence="1" id="KW-0012">Acyltransferase</keyword>
<organism evidence="4 5">
    <name type="scientific">Aspergillus chevalieri</name>
    <name type="common">Eurotium chevalieri</name>
    <dbReference type="NCBI Taxonomy" id="182096"/>
    <lineage>
        <taxon>Eukaryota</taxon>
        <taxon>Fungi</taxon>
        <taxon>Dikarya</taxon>
        <taxon>Ascomycota</taxon>
        <taxon>Pezizomycotina</taxon>
        <taxon>Eurotiomycetes</taxon>
        <taxon>Eurotiomycetidae</taxon>
        <taxon>Eurotiales</taxon>
        <taxon>Aspergillaceae</taxon>
        <taxon>Aspergillus</taxon>
        <taxon>Aspergillus subgen. Aspergillus</taxon>
    </lineage>
</organism>
<dbReference type="Gene3D" id="3.30.420.40">
    <property type="match status" value="2"/>
</dbReference>